<dbReference type="CDD" id="cd02440">
    <property type="entry name" value="AdoMet_MTases"/>
    <property type="match status" value="1"/>
</dbReference>
<dbReference type="Pfam" id="PF02353">
    <property type="entry name" value="CMAS"/>
    <property type="match status" value="1"/>
</dbReference>
<dbReference type="SUPFAM" id="SSF53335">
    <property type="entry name" value="S-adenosyl-L-methionine-dependent methyltransferases"/>
    <property type="match status" value="1"/>
</dbReference>
<dbReference type="InterPro" id="IPR036188">
    <property type="entry name" value="FAD/NAD-bd_sf"/>
</dbReference>
<dbReference type="PRINTS" id="PR00419">
    <property type="entry name" value="ADXRDTASE"/>
</dbReference>
<gene>
    <name evidence="1" type="ORF">SNE40_023463</name>
</gene>
<comment type="caution">
    <text evidence="1">The sequence shown here is derived from an EMBL/GenBank/DDBJ whole genome shotgun (WGS) entry which is preliminary data.</text>
</comment>
<evidence type="ECO:0008006" key="3">
    <source>
        <dbReference type="Google" id="ProtNLM"/>
    </source>
</evidence>
<accession>A0AAN8FYJ2</accession>
<organism evidence="1 2">
    <name type="scientific">Patella caerulea</name>
    <name type="common">Rayed Mediterranean limpet</name>
    <dbReference type="NCBI Taxonomy" id="87958"/>
    <lineage>
        <taxon>Eukaryota</taxon>
        <taxon>Metazoa</taxon>
        <taxon>Spiralia</taxon>
        <taxon>Lophotrochozoa</taxon>
        <taxon>Mollusca</taxon>
        <taxon>Gastropoda</taxon>
        <taxon>Patellogastropoda</taxon>
        <taxon>Patelloidea</taxon>
        <taxon>Patellidae</taxon>
        <taxon>Patella</taxon>
    </lineage>
</organism>
<sequence>MKKVAIIGGGISGIATAYNLWKKGLPGSHITLFEARDKLGGHSRLFHHPNLSRPVDVGFQVFNLNTYPLLLQFFRELDVDICDSDMSFSVENESFAWGSKSGLWSLFVAFLQAPIQMLKFLWTLFWFFRDARSYIQSVDSGKHKHVSIGEFCRERKYCDEFMQGYLIPFTASVWSATADNSEDFDAFTIFTFMANHHLLEFRNLKWKTLTHTSESYINAFLHKCKPIVNLKKRVASLKQNDNLKWRINDSEDEYDDVVLALHAPDVQHIHIEATSGDTDELVKKMASVRFDDKYVIIHQDASLMPKSKLNWSSWNFNHGVVTYWENSLQPIGFHFDVFVSIIHKEIMKEIEIDQDKYLSKPIIMAHPAYGLENIQLAKDIRNLQGCNGLYACGAYLGYGFHEDGYRSGYEVAQLIGDRAVDMYESVITYNRSVEDTYSKGMLQSLSDNIALGALKQLLASNIRKGCIGIQTPGYGIEFFGEVGVPTVLVDVRNPSLAWKCLLQGDIGLAESYIDESLRVDNLPLLLFYLVINTYPAPQTLTWRPLVFFFTNMWPRIGYTQRLKNTPAVAKQNIIDHYDLGNDFFETFLDSTMTYSSGIFLKPSDDLEIAQLRKYDRLLDLLDVPEGGHILEIGCGWGGMAVRAATTRRCFMSCITISPEQAKYCRELVLKRNLQDSVKIYEIDFRDIITEFAQLKFDAVVSIEMIEAIGPDNYDLYFKTISSVLKPYGKVAIQAITRFEDQYEKNKREPDFINQYIFPGGCLPSLGAISQHATRNNLVISEVYNISESYAKTLAIWREKFNRATKKQDFKFDHKFIRIWNMYFSMCQAAFEANSIQDFHIVMEAMRVDSSKFL</sequence>
<dbReference type="SUPFAM" id="SSF51905">
    <property type="entry name" value="FAD/NAD(P)-binding domain"/>
    <property type="match status" value="1"/>
</dbReference>
<dbReference type="EMBL" id="JAZGQO010000021">
    <property type="protein sequence ID" value="KAK6166852.1"/>
    <property type="molecule type" value="Genomic_DNA"/>
</dbReference>
<dbReference type="PANTHER" id="PTHR43667">
    <property type="entry name" value="CYCLOPROPANE-FATTY-ACYL-PHOSPHOLIPID SYNTHASE"/>
    <property type="match status" value="1"/>
</dbReference>
<keyword evidence="2" id="KW-1185">Reference proteome</keyword>
<dbReference type="AlphaFoldDB" id="A0AAN8FYJ2"/>
<dbReference type="Gene3D" id="3.40.50.150">
    <property type="entry name" value="Vaccinia Virus protein VP39"/>
    <property type="match status" value="1"/>
</dbReference>
<name>A0AAN8FYJ2_PATCE</name>
<evidence type="ECO:0000313" key="2">
    <source>
        <dbReference type="Proteomes" id="UP001347796"/>
    </source>
</evidence>
<dbReference type="InterPro" id="IPR029063">
    <property type="entry name" value="SAM-dependent_MTases_sf"/>
</dbReference>
<dbReference type="PANTHER" id="PTHR43667:SF2">
    <property type="entry name" value="FATTY ACID C-METHYL TRANSFERASE"/>
    <property type="match status" value="1"/>
</dbReference>
<dbReference type="Pfam" id="PF13450">
    <property type="entry name" value="NAD_binding_8"/>
    <property type="match status" value="1"/>
</dbReference>
<reference evidence="1 2" key="1">
    <citation type="submission" date="2024-01" db="EMBL/GenBank/DDBJ databases">
        <title>The genome of the rayed Mediterranean limpet Patella caerulea (Linnaeus, 1758).</title>
        <authorList>
            <person name="Anh-Thu Weber A."/>
            <person name="Halstead-Nussloch G."/>
        </authorList>
    </citation>
    <scope>NUCLEOTIDE SEQUENCE [LARGE SCALE GENOMIC DNA]</scope>
    <source>
        <strain evidence="1">AATW-2023a</strain>
        <tissue evidence="1">Whole specimen</tissue>
    </source>
</reference>
<dbReference type="InterPro" id="IPR050723">
    <property type="entry name" value="CFA/CMAS"/>
</dbReference>
<dbReference type="Proteomes" id="UP001347796">
    <property type="component" value="Unassembled WGS sequence"/>
</dbReference>
<dbReference type="Gene3D" id="3.50.50.60">
    <property type="entry name" value="FAD/NAD(P)-binding domain"/>
    <property type="match status" value="1"/>
</dbReference>
<proteinExistence type="predicted"/>
<evidence type="ECO:0000313" key="1">
    <source>
        <dbReference type="EMBL" id="KAK6166852.1"/>
    </source>
</evidence>
<protein>
    <recommendedName>
        <fullName evidence="3">Cyclopropane-fatty-acyl-phospholipid synthase</fullName>
    </recommendedName>
</protein>